<dbReference type="EMBL" id="LGRX02032867">
    <property type="protein sequence ID" value="KAK3243415.1"/>
    <property type="molecule type" value="Genomic_DNA"/>
</dbReference>
<feature type="compositionally biased region" description="Basic and acidic residues" evidence="1">
    <location>
        <begin position="68"/>
        <end position="82"/>
    </location>
</feature>
<gene>
    <name evidence="3" type="ORF">CYMTET_46929</name>
</gene>
<dbReference type="AlphaFoldDB" id="A0AAE0EY81"/>
<name>A0AAE0EY81_9CHLO</name>
<reference evidence="3 4" key="1">
    <citation type="journal article" date="2015" name="Genome Biol. Evol.">
        <title>Comparative Genomics of a Bacterivorous Green Alga Reveals Evolutionary Causalities and Consequences of Phago-Mixotrophic Mode of Nutrition.</title>
        <authorList>
            <person name="Burns J.A."/>
            <person name="Paasch A."/>
            <person name="Narechania A."/>
            <person name="Kim E."/>
        </authorList>
    </citation>
    <scope>NUCLEOTIDE SEQUENCE [LARGE SCALE GENOMIC DNA]</scope>
    <source>
        <strain evidence="3 4">PLY_AMNH</strain>
    </source>
</reference>
<feature type="transmembrane region" description="Helical" evidence="2">
    <location>
        <begin position="12"/>
        <end position="35"/>
    </location>
</feature>
<evidence type="ECO:0000313" key="4">
    <source>
        <dbReference type="Proteomes" id="UP001190700"/>
    </source>
</evidence>
<evidence type="ECO:0000256" key="2">
    <source>
        <dbReference type="SAM" id="Phobius"/>
    </source>
</evidence>
<keyword evidence="2" id="KW-0472">Membrane</keyword>
<evidence type="ECO:0000313" key="3">
    <source>
        <dbReference type="EMBL" id="KAK3243415.1"/>
    </source>
</evidence>
<organism evidence="3 4">
    <name type="scientific">Cymbomonas tetramitiformis</name>
    <dbReference type="NCBI Taxonomy" id="36881"/>
    <lineage>
        <taxon>Eukaryota</taxon>
        <taxon>Viridiplantae</taxon>
        <taxon>Chlorophyta</taxon>
        <taxon>Pyramimonadophyceae</taxon>
        <taxon>Pyramimonadales</taxon>
        <taxon>Pyramimonadaceae</taxon>
        <taxon>Cymbomonas</taxon>
    </lineage>
</organism>
<keyword evidence="4" id="KW-1185">Reference proteome</keyword>
<keyword evidence="2" id="KW-0812">Transmembrane</keyword>
<feature type="region of interest" description="Disordered" evidence="1">
    <location>
        <begin position="49"/>
        <end position="82"/>
    </location>
</feature>
<comment type="caution">
    <text evidence="3">The sequence shown here is derived from an EMBL/GenBank/DDBJ whole genome shotgun (WGS) entry which is preliminary data.</text>
</comment>
<evidence type="ECO:0000256" key="1">
    <source>
        <dbReference type="SAM" id="MobiDB-lite"/>
    </source>
</evidence>
<sequence>MPGTAFDGSIWVTGFQTVGVAAAGALGAVGAGLLLSRMEDEIDDIPVIKDASAQTRRRSMKPPPQKSVSEEPSKSVKDTPEK</sequence>
<accession>A0AAE0EY81</accession>
<proteinExistence type="predicted"/>
<dbReference type="Proteomes" id="UP001190700">
    <property type="component" value="Unassembled WGS sequence"/>
</dbReference>
<keyword evidence="2" id="KW-1133">Transmembrane helix</keyword>
<protein>
    <submittedName>
        <fullName evidence="3">Uncharacterized protein</fullName>
    </submittedName>
</protein>